<dbReference type="InterPro" id="IPR012296">
    <property type="entry name" value="Nuclease_put_TT1808"/>
</dbReference>
<dbReference type="RefSeq" id="WP_171469665.1">
    <property type="nucleotide sequence ID" value="NZ_CP053452.2"/>
</dbReference>
<name>A0A6M5YJP0_9BACT</name>
<dbReference type="KEGG" id="ftj:FTUN_0989"/>
<reference evidence="4" key="1">
    <citation type="submission" date="2020-05" db="EMBL/GenBank/DDBJ databases">
        <title>Frigoriglobus tundricola gen. nov., sp. nov., a psychrotolerant cellulolytic planctomycete of the family Gemmataceae with two divergent copies of 16S rRNA gene.</title>
        <authorList>
            <person name="Kulichevskaya I.S."/>
            <person name="Ivanova A.A."/>
            <person name="Naumoff D.G."/>
            <person name="Beletsky A.V."/>
            <person name="Rijpstra W.I.C."/>
            <person name="Sinninghe Damste J.S."/>
            <person name="Mardanov A.V."/>
            <person name="Ravin N.V."/>
            <person name="Dedysh S.N."/>
        </authorList>
    </citation>
    <scope>NUCLEOTIDE SEQUENCE [LARGE SCALE GENOMIC DNA]</scope>
    <source>
        <strain evidence="4">PL17</strain>
    </source>
</reference>
<evidence type="ECO:0000259" key="2">
    <source>
        <dbReference type="Pfam" id="PF05685"/>
    </source>
</evidence>
<evidence type="ECO:0000313" key="3">
    <source>
        <dbReference type="EMBL" id="QJW93483.1"/>
    </source>
</evidence>
<evidence type="ECO:0000313" key="4">
    <source>
        <dbReference type="Proteomes" id="UP000503447"/>
    </source>
</evidence>
<gene>
    <name evidence="3" type="ORF">FTUN_0989</name>
</gene>
<dbReference type="PANTHER" id="PTHR34107:SF1">
    <property type="entry name" value="SLL0198 PROTEIN"/>
    <property type="match status" value="1"/>
</dbReference>
<dbReference type="CDD" id="cd06260">
    <property type="entry name" value="DUF820-like"/>
    <property type="match status" value="1"/>
</dbReference>
<dbReference type="Gene3D" id="3.90.1570.10">
    <property type="entry name" value="tt1808, chain A"/>
    <property type="match status" value="1"/>
</dbReference>
<dbReference type="SUPFAM" id="SSF52980">
    <property type="entry name" value="Restriction endonuclease-like"/>
    <property type="match status" value="1"/>
</dbReference>
<dbReference type="EMBL" id="CP053452">
    <property type="protein sequence ID" value="QJW93483.1"/>
    <property type="molecule type" value="Genomic_DNA"/>
</dbReference>
<dbReference type="Proteomes" id="UP000503447">
    <property type="component" value="Chromosome"/>
</dbReference>
<keyword evidence="4" id="KW-1185">Reference proteome</keyword>
<dbReference type="Pfam" id="PF05685">
    <property type="entry name" value="Uma2"/>
    <property type="match status" value="1"/>
</dbReference>
<dbReference type="PANTHER" id="PTHR34107">
    <property type="entry name" value="SLL0198 PROTEIN-RELATED"/>
    <property type="match status" value="1"/>
</dbReference>
<accession>A0A6M5YJP0</accession>
<dbReference type="InterPro" id="IPR008538">
    <property type="entry name" value="Uma2"/>
</dbReference>
<proteinExistence type="predicted"/>
<evidence type="ECO:0000256" key="1">
    <source>
        <dbReference type="SAM" id="MobiDB-lite"/>
    </source>
</evidence>
<dbReference type="AlphaFoldDB" id="A0A6M5YJP0"/>
<feature type="region of interest" description="Disordered" evidence="1">
    <location>
        <begin position="216"/>
        <end position="238"/>
    </location>
</feature>
<dbReference type="InterPro" id="IPR011335">
    <property type="entry name" value="Restrct_endonuc-II-like"/>
</dbReference>
<sequence length="238" mass="26186">MDEALADLEYGAGSMAELLDRLGGISPNRVRLTPPPGTATVRDVVRLRDKTRRIYELVDGTLVEKVLGAPESFVAGEVLMHIKNWNRDHGNLGMVLGADGPMKLMKKLVRIPDVSYTNWDRVPGGCVPSAPVPDLAPDLAVEVLSEGNTRAEMERKLKEYFLSEVQLVWYIDPRTRTVRAYTSPDNVTELGESDTLDGGTVLPGFSVEVARIFDQLAPAPKPAKPPKTSEGKKPRKRK</sequence>
<protein>
    <recommendedName>
        <fullName evidence="2">Putative restriction endonuclease domain-containing protein</fullName>
    </recommendedName>
</protein>
<organism evidence="3 4">
    <name type="scientific">Frigoriglobus tundricola</name>
    <dbReference type="NCBI Taxonomy" id="2774151"/>
    <lineage>
        <taxon>Bacteria</taxon>
        <taxon>Pseudomonadati</taxon>
        <taxon>Planctomycetota</taxon>
        <taxon>Planctomycetia</taxon>
        <taxon>Gemmatales</taxon>
        <taxon>Gemmataceae</taxon>
        <taxon>Frigoriglobus</taxon>
    </lineage>
</organism>
<feature type="domain" description="Putative restriction endonuclease" evidence="2">
    <location>
        <begin position="45"/>
        <end position="209"/>
    </location>
</feature>